<feature type="compositionally biased region" description="Pro residues" evidence="2">
    <location>
        <begin position="493"/>
        <end position="515"/>
    </location>
</feature>
<feature type="region of interest" description="Disordered" evidence="2">
    <location>
        <begin position="471"/>
        <end position="533"/>
    </location>
</feature>
<dbReference type="RefSeq" id="WP_148595621.1">
    <property type="nucleotide sequence ID" value="NZ_CP042997.1"/>
</dbReference>
<name>A0A5B9W5J4_9BACT</name>
<reference evidence="4 5" key="1">
    <citation type="submission" date="2019-08" db="EMBL/GenBank/DDBJ databases">
        <title>Deep-cultivation of Planctomycetes and their phenomic and genomic characterization uncovers novel biology.</title>
        <authorList>
            <person name="Wiegand S."/>
            <person name="Jogler M."/>
            <person name="Boedeker C."/>
            <person name="Pinto D."/>
            <person name="Vollmers J."/>
            <person name="Rivas-Marin E."/>
            <person name="Kohn T."/>
            <person name="Peeters S.H."/>
            <person name="Heuer A."/>
            <person name="Rast P."/>
            <person name="Oberbeckmann S."/>
            <person name="Bunk B."/>
            <person name="Jeske O."/>
            <person name="Meyerdierks A."/>
            <person name="Storesund J.E."/>
            <person name="Kallscheuer N."/>
            <person name="Luecker S."/>
            <person name="Lage O.M."/>
            <person name="Pohl T."/>
            <person name="Merkel B.J."/>
            <person name="Hornburger P."/>
            <person name="Mueller R.-W."/>
            <person name="Bruemmer F."/>
            <person name="Labrenz M."/>
            <person name="Spormann A.M."/>
            <person name="Op den Camp H."/>
            <person name="Overmann J."/>
            <person name="Amann R."/>
            <person name="Jetten M.S.M."/>
            <person name="Mascher T."/>
            <person name="Medema M.H."/>
            <person name="Devos D.P."/>
            <person name="Kaster A.-K."/>
            <person name="Ovreas L."/>
            <person name="Rohde M."/>
            <person name="Galperin M.Y."/>
            <person name="Jogler C."/>
        </authorList>
    </citation>
    <scope>NUCLEOTIDE SEQUENCE [LARGE SCALE GENOMIC DNA]</scope>
    <source>
        <strain evidence="4 5">OJF2</strain>
    </source>
</reference>
<feature type="compositionally biased region" description="Low complexity" evidence="2">
    <location>
        <begin position="481"/>
        <end position="492"/>
    </location>
</feature>
<dbReference type="Pfam" id="PF01935">
    <property type="entry name" value="DUF87"/>
    <property type="match status" value="1"/>
</dbReference>
<evidence type="ECO:0000259" key="3">
    <source>
        <dbReference type="Pfam" id="PF01935"/>
    </source>
</evidence>
<dbReference type="AlphaFoldDB" id="A0A5B9W5J4"/>
<dbReference type="InterPro" id="IPR027417">
    <property type="entry name" value="P-loop_NTPase"/>
</dbReference>
<dbReference type="InterPro" id="IPR051162">
    <property type="entry name" value="T4SS_component"/>
</dbReference>
<evidence type="ECO:0000313" key="5">
    <source>
        <dbReference type="Proteomes" id="UP000324233"/>
    </source>
</evidence>
<evidence type="ECO:0000256" key="2">
    <source>
        <dbReference type="SAM" id="MobiDB-lite"/>
    </source>
</evidence>
<dbReference type="KEGG" id="agv:OJF2_44350"/>
<feature type="domain" description="Helicase HerA central" evidence="3">
    <location>
        <begin position="26"/>
        <end position="82"/>
    </location>
</feature>
<feature type="coiled-coil region" evidence="1">
    <location>
        <begin position="692"/>
        <end position="726"/>
    </location>
</feature>
<evidence type="ECO:0000256" key="1">
    <source>
        <dbReference type="SAM" id="Coils"/>
    </source>
</evidence>
<dbReference type="SUPFAM" id="SSF52540">
    <property type="entry name" value="P-loop containing nucleoside triphosphate hydrolases"/>
    <property type="match status" value="1"/>
</dbReference>
<accession>A0A5B9W5J4</accession>
<proteinExistence type="predicted"/>
<dbReference type="InterPro" id="IPR002789">
    <property type="entry name" value="HerA_central"/>
</dbReference>
<dbReference type="PANTHER" id="PTHR30121:SF6">
    <property type="entry name" value="SLR6007 PROTEIN"/>
    <property type="match status" value="1"/>
</dbReference>
<dbReference type="Proteomes" id="UP000324233">
    <property type="component" value="Chromosome"/>
</dbReference>
<dbReference type="OrthoDB" id="9758751at2"/>
<evidence type="ECO:0000313" key="4">
    <source>
        <dbReference type="EMBL" id="QEH35878.1"/>
    </source>
</evidence>
<keyword evidence="1" id="KW-0175">Coiled coil</keyword>
<dbReference type="Gene3D" id="3.40.50.300">
    <property type="entry name" value="P-loop containing nucleotide triphosphate hydrolases"/>
    <property type="match status" value="2"/>
</dbReference>
<sequence length="845" mass="91816">MKNMDIEKLGQFYLGNEYDLKEKRATSTPILYDSKQLTTHAVCVGMTGSGKTGLCIALLEEAAIDGIPVIAIDPKGDLSDLLLTFPQLRGEDFAPWVDPDEAGRKGLSKEDYAEKVAETWRKGLEATGQDGGRIERLHEAADLAIYTPGSSAGLPLTVLRSFNAPPKALVGNAEAYRERVASAASGLLALLGIEADPISSREHILLSNVLDASWRGGRDLDMSALIHEVQQPPFDKVGVLDLETFYPAKERFALAMRLNNLIASPGFAAWMEGDALDVASLLYTKGGKPRVSILSISHLADAERMFFVTILLNEVLGWMRTQPGTSSLRAILYMDEVFGYFPPIAKPPSKMPMLTLLKQARAFGLGIVLATQNPMDLDYKGLSNAGTWFLGRLQTKRDKDRVLEGLEGASTAAGHGFDRDAMDRLLSGLGSRVFLMSNVHEDAPVVFQSRWALSYLRGPLTREQIQSLMAPVKAQRASRGGARPEATAAAPADPVPPASATPPPAPAIEPGPASPPSSARVDPSAGSRPVVPPDVPQFFLPRRMTAAAAAGVGGAIRYRPGILGVARLHYADKKTGIDDWETLGLLQVVGDEVPADPWDGAEVHADRVPELDKAPEAGASFAPLPSPLSRAKSYADFNKSLKNYLYRERKLTVWSYPPLKAFSRVGESERDFRLRLGQGSREARDRAIEELRAKYASKRAKVQADVERARERLDREQAKASQAKWDAAVSIGGSILGAFLGRKPISKTNATKVTKAARDAGKAYERSTDIGTAQDQLDRALSAFTELESEFRDEVERLDSTMRPETLALEAIELSPKKADITVEQVVLAWTPWTTGRNGQPEAAY</sequence>
<protein>
    <submittedName>
        <fullName evidence="4">AAA-like domain protein</fullName>
    </submittedName>
</protein>
<dbReference type="EMBL" id="CP042997">
    <property type="protein sequence ID" value="QEH35878.1"/>
    <property type="molecule type" value="Genomic_DNA"/>
</dbReference>
<dbReference type="PANTHER" id="PTHR30121">
    <property type="entry name" value="UNCHARACTERIZED PROTEIN YJGR-RELATED"/>
    <property type="match status" value="1"/>
</dbReference>
<keyword evidence="5" id="KW-1185">Reference proteome</keyword>
<gene>
    <name evidence="4" type="ORF">OJF2_44350</name>
</gene>
<organism evidence="4 5">
    <name type="scientific">Aquisphaera giovannonii</name>
    <dbReference type="NCBI Taxonomy" id="406548"/>
    <lineage>
        <taxon>Bacteria</taxon>
        <taxon>Pseudomonadati</taxon>
        <taxon>Planctomycetota</taxon>
        <taxon>Planctomycetia</taxon>
        <taxon>Isosphaerales</taxon>
        <taxon>Isosphaeraceae</taxon>
        <taxon>Aquisphaera</taxon>
    </lineage>
</organism>